<feature type="transmembrane region" description="Helical" evidence="1">
    <location>
        <begin position="150"/>
        <end position="170"/>
    </location>
</feature>
<keyword evidence="1" id="KW-0812">Transmembrane</keyword>
<evidence type="ECO:0000313" key="2">
    <source>
        <dbReference type="EMBL" id="SEA78273.1"/>
    </source>
</evidence>
<dbReference type="Gene3D" id="1.10.287.950">
    <property type="entry name" value="Methyl-accepting chemotaxis protein"/>
    <property type="match status" value="1"/>
</dbReference>
<dbReference type="Proteomes" id="UP000199397">
    <property type="component" value="Unassembled WGS sequence"/>
</dbReference>
<accession>A0A1H4DZR7</accession>
<keyword evidence="1" id="KW-0472">Membrane</keyword>
<dbReference type="RefSeq" id="WP_093068994.1">
    <property type="nucleotide sequence ID" value="NZ_FNQP01000013.1"/>
</dbReference>
<protein>
    <submittedName>
        <fullName evidence="2">Uncharacterized protein</fullName>
    </submittedName>
</protein>
<proteinExistence type="predicted"/>
<evidence type="ECO:0000313" key="3">
    <source>
        <dbReference type="Proteomes" id="UP000199397"/>
    </source>
</evidence>
<reference evidence="2 3" key="1">
    <citation type="submission" date="2016-10" db="EMBL/GenBank/DDBJ databases">
        <authorList>
            <person name="de Groot N.N."/>
        </authorList>
    </citation>
    <scope>NUCLEOTIDE SEQUENCE [LARGE SCALE GENOMIC DNA]</scope>
    <source>
        <strain evidence="2 3">DSM 21228</strain>
    </source>
</reference>
<dbReference type="OrthoDB" id="5623872at2"/>
<dbReference type="EMBL" id="FNQP01000013">
    <property type="protein sequence ID" value="SEA78273.1"/>
    <property type="molecule type" value="Genomic_DNA"/>
</dbReference>
<dbReference type="AlphaFoldDB" id="A0A1H4DZR7"/>
<keyword evidence="1" id="KW-1133">Transmembrane helix</keyword>
<gene>
    <name evidence="2" type="ORF">SAMN05660964_02432</name>
</gene>
<sequence>MKHTNTKSKQAHQVNVGLDVFGNAIPEIKSAQVEGTGKAIAMRIVKRHDMVLKPSPKRVRAATRVKKSTSQALVTVTPNLLERLIPWWVQAANKSVEHQPTVDGVSERLEHAFKRLHQEFNEREQKLEAKMHELQQVQQTLAVAKPKQRLWLFPVIVLAGAAGGYMMYIMSSMQASMITMSGNINTMNGHIGTMATDTQAMAQSTQAMNQSMYYMNNNVAYMSGNVAQMNQKVGTLAQAAAPMGEAASTVSPFMKMFKSFMPF</sequence>
<evidence type="ECO:0000256" key="1">
    <source>
        <dbReference type="SAM" id="Phobius"/>
    </source>
</evidence>
<name>A0A1H4DZR7_9GAMM</name>
<keyword evidence="3" id="KW-1185">Reference proteome</keyword>
<organism evidence="2 3">
    <name type="scientific">Thiothrix caldifontis</name>
    <dbReference type="NCBI Taxonomy" id="525918"/>
    <lineage>
        <taxon>Bacteria</taxon>
        <taxon>Pseudomonadati</taxon>
        <taxon>Pseudomonadota</taxon>
        <taxon>Gammaproteobacteria</taxon>
        <taxon>Thiotrichales</taxon>
        <taxon>Thiotrichaceae</taxon>
        <taxon>Thiothrix</taxon>
    </lineage>
</organism>